<keyword evidence="6" id="KW-0239">DNA-directed DNA polymerase</keyword>
<dbReference type="SUPFAM" id="SSF48019">
    <property type="entry name" value="post-AAA+ oligomerization domain-like"/>
    <property type="match status" value="1"/>
</dbReference>
<dbReference type="GO" id="GO:0003887">
    <property type="term" value="F:DNA-directed DNA polymerase activity"/>
    <property type="evidence" value="ECO:0007669"/>
    <property type="project" value="UniProtKB-KW"/>
</dbReference>
<proteinExistence type="inferred from homology"/>
<dbReference type="Pfam" id="PF06144">
    <property type="entry name" value="DNA_pol3_delta"/>
    <property type="match status" value="1"/>
</dbReference>
<dbReference type="GO" id="GO:0009360">
    <property type="term" value="C:DNA polymerase III complex"/>
    <property type="evidence" value="ECO:0007669"/>
    <property type="project" value="InterPro"/>
</dbReference>
<comment type="similarity">
    <text evidence="7">Belongs to the DNA polymerase HolA subunit family.</text>
</comment>
<dbReference type="InterPro" id="IPR027417">
    <property type="entry name" value="P-loop_NTPase"/>
</dbReference>
<organism evidence="11 12">
    <name type="scientific">Agrococcus jejuensis</name>
    <dbReference type="NCBI Taxonomy" id="399736"/>
    <lineage>
        <taxon>Bacteria</taxon>
        <taxon>Bacillati</taxon>
        <taxon>Actinomycetota</taxon>
        <taxon>Actinomycetes</taxon>
        <taxon>Micrococcales</taxon>
        <taxon>Microbacteriaceae</taxon>
        <taxon>Agrococcus</taxon>
    </lineage>
</organism>
<evidence type="ECO:0000256" key="5">
    <source>
        <dbReference type="ARBA" id="ARBA00022705"/>
    </source>
</evidence>
<evidence type="ECO:0000256" key="3">
    <source>
        <dbReference type="ARBA" id="ARBA00022679"/>
    </source>
</evidence>
<dbReference type="EMBL" id="LT629695">
    <property type="protein sequence ID" value="SDH15824.1"/>
    <property type="molecule type" value="Genomic_DNA"/>
</dbReference>
<keyword evidence="3" id="KW-0808">Transferase</keyword>
<dbReference type="NCBIfam" id="TIGR01128">
    <property type="entry name" value="holA"/>
    <property type="match status" value="1"/>
</dbReference>
<dbReference type="SUPFAM" id="SSF52540">
    <property type="entry name" value="P-loop containing nucleoside triphosphate hydrolases"/>
    <property type="match status" value="1"/>
</dbReference>
<name>A0A1G8A4G4_9MICO</name>
<dbReference type="InterPro" id="IPR005790">
    <property type="entry name" value="DNA_polIII_delta"/>
</dbReference>
<dbReference type="RefSeq" id="WP_092501723.1">
    <property type="nucleotide sequence ID" value="NZ_LT629695.1"/>
</dbReference>
<dbReference type="AlphaFoldDB" id="A0A1G8A4G4"/>
<evidence type="ECO:0000256" key="7">
    <source>
        <dbReference type="ARBA" id="ARBA00034754"/>
    </source>
</evidence>
<dbReference type="OrthoDB" id="8478864at2"/>
<dbReference type="PANTHER" id="PTHR34388:SF1">
    <property type="entry name" value="DNA POLYMERASE III SUBUNIT DELTA"/>
    <property type="match status" value="1"/>
</dbReference>
<dbReference type="Gene3D" id="1.20.272.10">
    <property type="match status" value="1"/>
</dbReference>
<accession>A0A1G8A4G4</accession>
<feature type="domain" description="DNA polymerase III delta subunit-like C-terminal" evidence="10">
    <location>
        <begin position="203"/>
        <end position="315"/>
    </location>
</feature>
<dbReference type="InterPro" id="IPR010372">
    <property type="entry name" value="DNA_pol3_delta_N"/>
</dbReference>
<feature type="domain" description="DNA polymerase III delta N-terminal" evidence="9">
    <location>
        <begin position="18"/>
        <end position="126"/>
    </location>
</feature>
<keyword evidence="5" id="KW-0235">DNA replication</keyword>
<protein>
    <recommendedName>
        <fullName evidence="2">DNA polymerase III subunit delta</fullName>
        <ecNumber evidence="1">2.7.7.7</ecNumber>
    </recommendedName>
</protein>
<keyword evidence="12" id="KW-1185">Reference proteome</keyword>
<sequence length="321" mass="34663">MPRQMTWDAAAPAPVVLVAGKEEYLAQRAIQRIRSILAHEDPSLEISDIEADQYAPGTLIQLASPSLFGEPRLIRVSRVQATSDAFLEEALAYIAEPVPDTTLVLRHDGSSVRGKKLLDAVRKMHVEVPCLPITKDDARIAFARAEIQAEGRTVTQGALRALAGAFAKDLAELAAACKQLVQDTQGEISDETVREYYAGHVETTAFDVADAVVAGDAAAALVRLRHAIASGADPVPVVAAFAMRFRQLAKVSTNHGPEGQAAKALGMAPWQVRNARRDLQRYSDDRLGRAIALIAETDHAVKGAQRSPMHALERMVRILAS</sequence>
<keyword evidence="4" id="KW-0548">Nucleotidyltransferase</keyword>
<reference evidence="12" key="1">
    <citation type="submission" date="2016-10" db="EMBL/GenBank/DDBJ databases">
        <authorList>
            <person name="Varghese N."/>
            <person name="Submissions S."/>
        </authorList>
    </citation>
    <scope>NUCLEOTIDE SEQUENCE [LARGE SCALE GENOMIC DNA]</scope>
    <source>
        <strain evidence="12">DSM 22002</strain>
    </source>
</reference>
<evidence type="ECO:0000256" key="8">
    <source>
        <dbReference type="ARBA" id="ARBA00049244"/>
    </source>
</evidence>
<evidence type="ECO:0000259" key="9">
    <source>
        <dbReference type="Pfam" id="PF06144"/>
    </source>
</evidence>
<dbReference type="GO" id="GO:0006261">
    <property type="term" value="P:DNA-templated DNA replication"/>
    <property type="evidence" value="ECO:0007669"/>
    <property type="project" value="TreeGrafter"/>
</dbReference>
<dbReference type="Proteomes" id="UP000198822">
    <property type="component" value="Chromosome I"/>
</dbReference>
<dbReference type="InterPro" id="IPR048466">
    <property type="entry name" value="DNA_pol3_delta-like_C"/>
</dbReference>
<dbReference type="PANTHER" id="PTHR34388">
    <property type="entry name" value="DNA POLYMERASE III SUBUNIT DELTA"/>
    <property type="match status" value="1"/>
</dbReference>
<gene>
    <name evidence="11" type="ORF">SAMN04489720_0244</name>
</gene>
<evidence type="ECO:0000256" key="1">
    <source>
        <dbReference type="ARBA" id="ARBA00012417"/>
    </source>
</evidence>
<evidence type="ECO:0000313" key="11">
    <source>
        <dbReference type="EMBL" id="SDH15824.1"/>
    </source>
</evidence>
<evidence type="ECO:0000259" key="10">
    <source>
        <dbReference type="Pfam" id="PF21694"/>
    </source>
</evidence>
<dbReference type="Pfam" id="PF21694">
    <property type="entry name" value="DNA_pol3_delta_C"/>
    <property type="match status" value="1"/>
</dbReference>
<evidence type="ECO:0000256" key="2">
    <source>
        <dbReference type="ARBA" id="ARBA00017703"/>
    </source>
</evidence>
<evidence type="ECO:0000313" key="12">
    <source>
        <dbReference type="Proteomes" id="UP000198822"/>
    </source>
</evidence>
<dbReference type="STRING" id="399736.SAMN04489720_0244"/>
<dbReference type="GO" id="GO:0003677">
    <property type="term" value="F:DNA binding"/>
    <property type="evidence" value="ECO:0007669"/>
    <property type="project" value="InterPro"/>
</dbReference>
<evidence type="ECO:0000256" key="6">
    <source>
        <dbReference type="ARBA" id="ARBA00022932"/>
    </source>
</evidence>
<dbReference type="Gene3D" id="3.40.50.300">
    <property type="entry name" value="P-loop containing nucleotide triphosphate hydrolases"/>
    <property type="match status" value="1"/>
</dbReference>
<comment type="catalytic activity">
    <reaction evidence="8">
        <text>DNA(n) + a 2'-deoxyribonucleoside 5'-triphosphate = DNA(n+1) + diphosphate</text>
        <dbReference type="Rhea" id="RHEA:22508"/>
        <dbReference type="Rhea" id="RHEA-COMP:17339"/>
        <dbReference type="Rhea" id="RHEA-COMP:17340"/>
        <dbReference type="ChEBI" id="CHEBI:33019"/>
        <dbReference type="ChEBI" id="CHEBI:61560"/>
        <dbReference type="ChEBI" id="CHEBI:173112"/>
        <dbReference type="EC" id="2.7.7.7"/>
    </reaction>
</comment>
<evidence type="ECO:0000256" key="4">
    <source>
        <dbReference type="ARBA" id="ARBA00022695"/>
    </source>
</evidence>
<dbReference type="EC" id="2.7.7.7" evidence="1"/>
<dbReference type="InterPro" id="IPR008921">
    <property type="entry name" value="DNA_pol3_clamp-load_cplx_C"/>
</dbReference>